<comment type="similarity">
    <text evidence="1">Belongs to the LysR transcriptional regulatory family.</text>
</comment>
<dbReference type="AlphaFoldDB" id="A0A845BKM9"/>
<dbReference type="SUPFAM" id="SSF53850">
    <property type="entry name" value="Periplasmic binding protein-like II"/>
    <property type="match status" value="1"/>
</dbReference>
<evidence type="ECO:0000256" key="1">
    <source>
        <dbReference type="ARBA" id="ARBA00009437"/>
    </source>
</evidence>
<dbReference type="GO" id="GO:0032993">
    <property type="term" value="C:protein-DNA complex"/>
    <property type="evidence" value="ECO:0007669"/>
    <property type="project" value="TreeGrafter"/>
</dbReference>
<organism evidence="6 7">
    <name type="scientific">Teichococcus coralli</name>
    <dbReference type="NCBI Taxonomy" id="2545983"/>
    <lineage>
        <taxon>Bacteria</taxon>
        <taxon>Pseudomonadati</taxon>
        <taxon>Pseudomonadota</taxon>
        <taxon>Alphaproteobacteria</taxon>
        <taxon>Acetobacterales</taxon>
        <taxon>Roseomonadaceae</taxon>
        <taxon>Roseomonas</taxon>
    </lineage>
</organism>
<sequence length="311" mass="33136">MDLHRMQFHGSAFSLTLSERMRSCAPRRTDRPFRLRGAQDRFSVSPPWNFASCAVSAIPSALPRKGNSAAPPLAAPVQALEAELGVKPLERTCEGARARRAGEALPLLARRQAEDAGTLQALAHELRAERPEAAIIVRELDTTDALEALRRGEVDIALLRPGRDRPPGRVLPLGEDHLVAALPEDHPLLAQPAPLPLAALMEEPLPFLPRAISPACFDSLVAACRAAGFGPRGVREAGSAMAQLSFVASRLGVALVSSGTARMHPAGVVFRPLHGPIRAVSVALGWNEERQSEAACGAVALAGRVFARPPH</sequence>
<dbReference type="CDD" id="cd08414">
    <property type="entry name" value="PBP2_LTTR_aromatics_like"/>
    <property type="match status" value="1"/>
</dbReference>
<feature type="domain" description="LysR substrate-binding" evidence="5">
    <location>
        <begin position="119"/>
        <end position="295"/>
    </location>
</feature>
<evidence type="ECO:0000313" key="6">
    <source>
        <dbReference type="EMBL" id="MXP65827.1"/>
    </source>
</evidence>
<protein>
    <recommendedName>
        <fullName evidence="5">LysR substrate-binding domain-containing protein</fullName>
    </recommendedName>
</protein>
<accession>A0A845BKM9</accession>
<keyword evidence="4" id="KW-0804">Transcription</keyword>
<keyword evidence="2" id="KW-0805">Transcription regulation</keyword>
<dbReference type="Proteomes" id="UP000460715">
    <property type="component" value="Unassembled WGS sequence"/>
</dbReference>
<gene>
    <name evidence="6" type="ORF">E0493_20975</name>
</gene>
<evidence type="ECO:0000256" key="3">
    <source>
        <dbReference type="ARBA" id="ARBA00023125"/>
    </source>
</evidence>
<keyword evidence="3" id="KW-0238">DNA-binding</keyword>
<name>A0A845BKM9_9PROT</name>
<dbReference type="Pfam" id="PF03466">
    <property type="entry name" value="LysR_substrate"/>
    <property type="match status" value="1"/>
</dbReference>
<reference evidence="6 7" key="1">
    <citation type="submission" date="2019-03" db="EMBL/GenBank/DDBJ databases">
        <title>Roseomonas sp. a novel Roseomonas species isolated from Sea whip Gorgonian.</title>
        <authorList>
            <person name="Li F."/>
            <person name="Pan X."/>
            <person name="Huang S."/>
            <person name="Li Z."/>
            <person name="Meng B."/>
        </authorList>
    </citation>
    <scope>NUCLEOTIDE SEQUENCE [LARGE SCALE GENOMIC DNA]</scope>
    <source>
        <strain evidence="6 7">M0104</strain>
    </source>
</reference>
<dbReference type="GO" id="GO:0003677">
    <property type="term" value="F:DNA binding"/>
    <property type="evidence" value="ECO:0007669"/>
    <property type="project" value="UniProtKB-KW"/>
</dbReference>
<proteinExistence type="inferred from homology"/>
<dbReference type="InterPro" id="IPR005119">
    <property type="entry name" value="LysR_subst-bd"/>
</dbReference>
<comment type="caution">
    <text evidence="6">The sequence shown here is derived from an EMBL/GenBank/DDBJ whole genome shotgun (WGS) entry which is preliminary data.</text>
</comment>
<dbReference type="Gene3D" id="3.40.190.10">
    <property type="entry name" value="Periplasmic binding protein-like II"/>
    <property type="match status" value="2"/>
</dbReference>
<keyword evidence="7" id="KW-1185">Reference proteome</keyword>
<dbReference type="GO" id="GO:0003700">
    <property type="term" value="F:DNA-binding transcription factor activity"/>
    <property type="evidence" value="ECO:0007669"/>
    <property type="project" value="TreeGrafter"/>
</dbReference>
<evidence type="ECO:0000259" key="5">
    <source>
        <dbReference type="Pfam" id="PF03466"/>
    </source>
</evidence>
<dbReference type="PANTHER" id="PTHR30346:SF28">
    <property type="entry name" value="HTH-TYPE TRANSCRIPTIONAL REGULATOR CYNR"/>
    <property type="match status" value="1"/>
</dbReference>
<dbReference type="EMBL" id="SNVJ01000029">
    <property type="protein sequence ID" value="MXP65827.1"/>
    <property type="molecule type" value="Genomic_DNA"/>
</dbReference>
<dbReference type="PANTHER" id="PTHR30346">
    <property type="entry name" value="TRANSCRIPTIONAL DUAL REGULATOR HCAR-RELATED"/>
    <property type="match status" value="1"/>
</dbReference>
<evidence type="ECO:0000313" key="7">
    <source>
        <dbReference type="Proteomes" id="UP000460715"/>
    </source>
</evidence>
<evidence type="ECO:0000256" key="4">
    <source>
        <dbReference type="ARBA" id="ARBA00023163"/>
    </source>
</evidence>
<evidence type="ECO:0000256" key="2">
    <source>
        <dbReference type="ARBA" id="ARBA00023015"/>
    </source>
</evidence>